<reference evidence="4" key="1">
    <citation type="submission" date="2020-01" db="EMBL/GenBank/DDBJ databases">
        <authorList>
            <person name="Mishra B."/>
        </authorList>
    </citation>
    <scope>NUCLEOTIDE SEQUENCE [LARGE SCALE GENOMIC DNA]</scope>
</reference>
<dbReference type="InterPro" id="IPR036875">
    <property type="entry name" value="Znf_CCHC_sf"/>
</dbReference>
<protein>
    <recommendedName>
        <fullName evidence="3">CCHC-type domain-containing protein</fullName>
    </recommendedName>
</protein>
<dbReference type="SUPFAM" id="SSF57756">
    <property type="entry name" value="Retrovirus zinc finger-like domains"/>
    <property type="match status" value="1"/>
</dbReference>
<evidence type="ECO:0000313" key="4">
    <source>
        <dbReference type="EMBL" id="CAA7021485.1"/>
    </source>
</evidence>
<proteinExistence type="predicted"/>
<keyword evidence="1" id="KW-0479">Metal-binding</keyword>
<feature type="compositionally biased region" description="Basic and acidic residues" evidence="2">
    <location>
        <begin position="471"/>
        <end position="482"/>
    </location>
</feature>
<keyword evidence="1" id="KW-0863">Zinc-finger</keyword>
<feature type="region of interest" description="Disordered" evidence="2">
    <location>
        <begin position="387"/>
        <end position="408"/>
    </location>
</feature>
<dbReference type="PANTHER" id="PTHR34482">
    <property type="entry name" value="DNA DAMAGE-INDUCIBLE PROTEIN 1-LIKE"/>
    <property type="match status" value="1"/>
</dbReference>
<keyword evidence="1" id="KW-0862">Zinc</keyword>
<dbReference type="AlphaFoldDB" id="A0A6D2I5K8"/>
<evidence type="ECO:0000313" key="5">
    <source>
        <dbReference type="Proteomes" id="UP000467841"/>
    </source>
</evidence>
<dbReference type="PROSITE" id="PS50158">
    <property type="entry name" value="ZF_CCHC"/>
    <property type="match status" value="2"/>
</dbReference>
<feature type="domain" description="CCHC-type" evidence="3">
    <location>
        <begin position="439"/>
        <end position="453"/>
    </location>
</feature>
<dbReference type="InterPro" id="IPR005162">
    <property type="entry name" value="Retrotrans_gag_dom"/>
</dbReference>
<dbReference type="Pfam" id="PF03732">
    <property type="entry name" value="Retrotrans_gag"/>
    <property type="match status" value="1"/>
</dbReference>
<dbReference type="InterPro" id="IPR001878">
    <property type="entry name" value="Znf_CCHC"/>
</dbReference>
<feature type="compositionally biased region" description="Low complexity" evidence="2">
    <location>
        <begin position="118"/>
        <end position="128"/>
    </location>
</feature>
<evidence type="ECO:0000256" key="2">
    <source>
        <dbReference type="SAM" id="MobiDB-lite"/>
    </source>
</evidence>
<dbReference type="Pfam" id="PF00098">
    <property type="entry name" value="zf-CCHC"/>
    <property type="match status" value="2"/>
</dbReference>
<sequence length="644" mass="73099">MVHGHAHGTSRFIESKCVAKAKLGIRFVLPIRISKLGLTHYLVQMLNHRGGHERSRDLSLGQGQSAPEDMNRREPSDVAMHGNEEEDQNEEMMHTNMLKTYGQAENLDYEYPERRDYSMSPYSSSIHSQGTRSHHPLDPHRNVRVEHSGSANQQAQQGARPPSESSEPEDQQRAGTTLSMVHDLLSQVLHQAILGTSNGVALPPDFLKIATIMKTLRTYLFNGEPDHYQADAWLQCVENNFSATRCTDDFKRDVGVYHLEKEALSWWESMNRQQEYHIDRWEGFKKEFEQKYSPSKARDHLAQEFLRLNQGEKSVREYEAEFMRLQRYISYCNVDDKALVRQFMEGLKPEIESRLQSVTFSSLHEVIERAVDVEAYLQKEKAAWKKRKMDSRDATKSKKGGQKSGNDGESCYTCGGKGHFARSCPRTISVPDLPIRATCYICGEKGHFSPNCPHKIVEVATRPRSIDLTNERIPDQSSDKHGIRSANGNADGERRSISPCDWCGGKERRQEVESGGYPGGTRVRGCIQGADKIIPATEESIHYKPGVRNDASIRGTIRYDPNQVRRSEDKTRRPNEQGVHSAEFLTLGSIGIVFQEEGEGVDEEYHLAEDVTILLHGRITVPEEGHLRQEILRMAHQSLLSIHP</sequence>
<dbReference type="GO" id="GO:0008270">
    <property type="term" value="F:zinc ion binding"/>
    <property type="evidence" value="ECO:0007669"/>
    <property type="project" value="UniProtKB-KW"/>
</dbReference>
<dbReference type="PANTHER" id="PTHR34482:SF49">
    <property type="entry name" value="RETROTRANSPOSON GAG DOMAIN-CONTAINING PROTEIN"/>
    <property type="match status" value="1"/>
</dbReference>
<feature type="region of interest" description="Disordered" evidence="2">
    <location>
        <begin position="51"/>
        <end position="89"/>
    </location>
</feature>
<feature type="region of interest" description="Disordered" evidence="2">
    <location>
        <begin position="471"/>
        <end position="493"/>
    </location>
</feature>
<dbReference type="GO" id="GO:0003676">
    <property type="term" value="F:nucleic acid binding"/>
    <property type="evidence" value="ECO:0007669"/>
    <property type="project" value="InterPro"/>
</dbReference>
<evidence type="ECO:0000256" key="1">
    <source>
        <dbReference type="PROSITE-ProRule" id="PRU00047"/>
    </source>
</evidence>
<keyword evidence="5" id="KW-1185">Reference proteome</keyword>
<dbReference type="EMBL" id="CACVBM020000621">
    <property type="protein sequence ID" value="CAA7021485.1"/>
    <property type="molecule type" value="Genomic_DNA"/>
</dbReference>
<feature type="compositionally biased region" description="Low complexity" evidence="2">
    <location>
        <begin position="148"/>
        <end position="159"/>
    </location>
</feature>
<feature type="region of interest" description="Disordered" evidence="2">
    <location>
        <begin position="115"/>
        <end position="174"/>
    </location>
</feature>
<name>A0A6D2I5K8_9BRAS</name>
<comment type="caution">
    <text evidence="4">The sequence shown here is derived from an EMBL/GenBank/DDBJ whole genome shotgun (WGS) entry which is preliminary data.</text>
</comment>
<organism evidence="4 5">
    <name type="scientific">Microthlaspi erraticum</name>
    <dbReference type="NCBI Taxonomy" id="1685480"/>
    <lineage>
        <taxon>Eukaryota</taxon>
        <taxon>Viridiplantae</taxon>
        <taxon>Streptophyta</taxon>
        <taxon>Embryophyta</taxon>
        <taxon>Tracheophyta</taxon>
        <taxon>Spermatophyta</taxon>
        <taxon>Magnoliopsida</taxon>
        <taxon>eudicotyledons</taxon>
        <taxon>Gunneridae</taxon>
        <taxon>Pentapetalae</taxon>
        <taxon>rosids</taxon>
        <taxon>malvids</taxon>
        <taxon>Brassicales</taxon>
        <taxon>Brassicaceae</taxon>
        <taxon>Coluteocarpeae</taxon>
        <taxon>Microthlaspi</taxon>
    </lineage>
</organism>
<gene>
    <name evidence="4" type="ORF">MERR_LOCUS8720</name>
</gene>
<dbReference type="Proteomes" id="UP000467841">
    <property type="component" value="Unassembled WGS sequence"/>
</dbReference>
<dbReference type="SMART" id="SM00343">
    <property type="entry name" value="ZnF_C2HC"/>
    <property type="match status" value="2"/>
</dbReference>
<accession>A0A6D2I5K8</accession>
<feature type="compositionally biased region" description="Basic and acidic residues" evidence="2">
    <location>
        <begin position="135"/>
        <end position="147"/>
    </location>
</feature>
<evidence type="ECO:0000259" key="3">
    <source>
        <dbReference type="PROSITE" id="PS50158"/>
    </source>
</evidence>
<dbReference type="OrthoDB" id="1111698at2759"/>
<dbReference type="Gene3D" id="4.10.60.10">
    <property type="entry name" value="Zinc finger, CCHC-type"/>
    <property type="match status" value="1"/>
</dbReference>
<feature type="domain" description="CCHC-type" evidence="3">
    <location>
        <begin position="411"/>
        <end position="426"/>
    </location>
</feature>